<dbReference type="RefSeq" id="WP_189963458.1">
    <property type="nucleotide sequence ID" value="NZ_BMUA01000008.1"/>
</dbReference>
<sequence>MTHAERLLYRGRHLLWIVAALLFLGGAVALAFLQIDRAEQRADKLADEADLRGTAVSTLAGDVRALRQQVTVKGGIPVAPDPTKAVKNLQDRAEVPVPIPGPPGPKCDPGDPGKPAPTLTPSPGPPGAAGKDGADSTVPGPAGPTGPAGPAGKDGTDGAAGRDGTDGRPPAGWTYTDPQGVTYSCGPADGFDPAAPRYRCSAAGGAASPSPASRRGLLGVGVLAMSSVYRRLGGQVS</sequence>
<reference evidence="2" key="1">
    <citation type="submission" date="2024-05" db="EMBL/GenBank/DDBJ databases">
        <title>Whole genome shotgun sequence of Streptomyces violascens NBRC 12920.</title>
        <authorList>
            <person name="Komaki H."/>
            <person name="Tamura T."/>
        </authorList>
    </citation>
    <scope>NUCLEOTIDE SEQUENCE</scope>
    <source>
        <strain evidence="2">NBRC 12920</strain>
    </source>
</reference>
<organism evidence="2 3">
    <name type="scientific">Streptomyces violascens</name>
    <dbReference type="NCBI Taxonomy" id="67381"/>
    <lineage>
        <taxon>Bacteria</taxon>
        <taxon>Bacillati</taxon>
        <taxon>Actinomycetota</taxon>
        <taxon>Actinomycetes</taxon>
        <taxon>Kitasatosporales</taxon>
        <taxon>Streptomycetaceae</taxon>
        <taxon>Streptomyces</taxon>
    </lineage>
</organism>
<keyword evidence="3" id="KW-1185">Reference proteome</keyword>
<accession>A0ABQ3QXC6</accession>
<dbReference type="Proteomes" id="UP001050808">
    <property type="component" value="Unassembled WGS sequence"/>
</dbReference>
<feature type="region of interest" description="Disordered" evidence="1">
    <location>
        <begin position="94"/>
        <end position="178"/>
    </location>
</feature>
<gene>
    <name evidence="2" type="ORF">Sviol_63390</name>
</gene>
<protein>
    <submittedName>
        <fullName evidence="2">Uncharacterized protein</fullName>
    </submittedName>
</protein>
<feature type="compositionally biased region" description="Low complexity" evidence="1">
    <location>
        <begin position="148"/>
        <end position="159"/>
    </location>
</feature>
<evidence type="ECO:0000256" key="1">
    <source>
        <dbReference type="SAM" id="MobiDB-lite"/>
    </source>
</evidence>
<feature type="compositionally biased region" description="Low complexity" evidence="1">
    <location>
        <begin position="128"/>
        <end position="140"/>
    </location>
</feature>
<comment type="caution">
    <text evidence="2">The sequence shown here is derived from an EMBL/GenBank/DDBJ whole genome shotgun (WGS) entry which is preliminary data.</text>
</comment>
<name>A0ABQ3QXC6_9ACTN</name>
<evidence type="ECO:0000313" key="3">
    <source>
        <dbReference type="Proteomes" id="UP001050808"/>
    </source>
</evidence>
<dbReference type="EMBL" id="BNDY01000017">
    <property type="protein sequence ID" value="GHI41931.1"/>
    <property type="molecule type" value="Genomic_DNA"/>
</dbReference>
<evidence type="ECO:0000313" key="2">
    <source>
        <dbReference type="EMBL" id="GHI41931.1"/>
    </source>
</evidence>
<proteinExistence type="predicted"/>
<feature type="compositionally biased region" description="Pro residues" evidence="1">
    <location>
        <begin position="97"/>
        <end position="126"/>
    </location>
</feature>